<feature type="chain" id="PRO_5033436658" evidence="1">
    <location>
        <begin position="26"/>
        <end position="783"/>
    </location>
</feature>
<keyword evidence="5" id="KW-1185">Reference proteome</keyword>
<dbReference type="AlphaFoldDB" id="A0A485K7Z8"/>
<keyword evidence="1" id="KW-0732">Signal</keyword>
<proteinExistence type="predicted"/>
<gene>
    <name evidence="4" type="primary">Aste57867_929</name>
    <name evidence="3" type="ORF">As57867_000928</name>
    <name evidence="4" type="ORF">ASTE57867_929</name>
</gene>
<protein>
    <submittedName>
        <fullName evidence="4">Aste57867_929 protein</fullName>
    </submittedName>
</protein>
<accession>A0A485K7Z8</accession>
<reference evidence="4 5" key="1">
    <citation type="submission" date="2019-03" db="EMBL/GenBank/DDBJ databases">
        <authorList>
            <person name="Gaulin E."/>
            <person name="Dumas B."/>
        </authorList>
    </citation>
    <scope>NUCLEOTIDE SEQUENCE [LARGE SCALE GENOMIC DNA]</scope>
    <source>
        <strain evidence="4">CBS 568.67</strain>
    </source>
</reference>
<dbReference type="InterPro" id="IPR001623">
    <property type="entry name" value="DnaJ_domain"/>
</dbReference>
<dbReference type="InterPro" id="IPR036869">
    <property type="entry name" value="J_dom_sf"/>
</dbReference>
<dbReference type="PRINTS" id="PR00625">
    <property type="entry name" value="JDOMAIN"/>
</dbReference>
<sequence>MQPPWVLSAAVACVVTLYCARVGHASPSILFNMNIEIEGRHVPLVFHDGLEPIDVIEDFRAQHRLSLDFQQRALQTVCKSLSCTRASPVVYQTAVHGDNNEPIGTFELLQDDEPADAVHAFAARHGMSKAFAHNLLHSLCNVPSITCTRDGTLLFRQAIRDETGAFLGTLEVLDTVEPVDTIFAFLQPLFAADRARMEHMLRQLLHVVCRQPGVTCARTYPRLFHRRITDANGTDHGLLEIFYGQEPVDMVFAFGEGAGLSSAMQRNLLVTVCNDALTRPYCTRDRAQVFSAPIQLDESGNAGVLTLYDGDEVADVLFHFGRRANLTFGAKSQLFSLLCNRPPITCTRGHAVVYSRRVALDPSATDEDAMGRLEIMEGDEPADAVYAFAAAHQLTNDVREHVLNTVCDDMHQTLNVSCTRFAPVVFQVPISKNASEPPVGVLQVLQGEEPVDAIVRFGREHDLDEFAQKSILDGVCEASQLPCTRERSLLYVAVVNNEGVPFYADDEPADVVHWYGTDRNWTFVERKEWLAELCRIRRAGAPLLNCSRAEARLFKLPVMETPTKEIGVLEVLEDQEPIDQVYAFLEKHDLFQTAPVNTSLRNVTCANVQCVRDRPRRILFSMHATYMGLPHTIQLVQPEEDWICTEAHGSKKCQHYVEVKSTSYCAKQMPGWPECANIMGDALRHQLTLYEEALWKLPNTKDLYAKLGLVKGATSDEIEAAYHRLVLRFNNMTEPQKYEKLRAAYETLHDPEKKFYYDLPCLKFFGLCGKRQADGGISISMDN</sequence>
<dbReference type="Gene3D" id="1.10.287.110">
    <property type="entry name" value="DnaJ domain"/>
    <property type="match status" value="1"/>
</dbReference>
<dbReference type="SUPFAM" id="SSF46565">
    <property type="entry name" value="Chaperone J-domain"/>
    <property type="match status" value="1"/>
</dbReference>
<name>A0A485K7Z8_9STRA</name>
<evidence type="ECO:0000313" key="4">
    <source>
        <dbReference type="EMBL" id="VFT78152.1"/>
    </source>
</evidence>
<evidence type="ECO:0000313" key="3">
    <source>
        <dbReference type="EMBL" id="KAF0719579.1"/>
    </source>
</evidence>
<evidence type="ECO:0000259" key="2">
    <source>
        <dbReference type="PROSITE" id="PS50076"/>
    </source>
</evidence>
<dbReference type="CDD" id="cd06257">
    <property type="entry name" value="DnaJ"/>
    <property type="match status" value="1"/>
</dbReference>
<dbReference type="EMBL" id="VJMH01000060">
    <property type="protein sequence ID" value="KAF0719579.1"/>
    <property type="molecule type" value="Genomic_DNA"/>
</dbReference>
<dbReference type="Pfam" id="PF00226">
    <property type="entry name" value="DnaJ"/>
    <property type="match status" value="1"/>
</dbReference>
<dbReference type="SMART" id="SM00271">
    <property type="entry name" value="DnaJ"/>
    <property type="match status" value="1"/>
</dbReference>
<feature type="signal peptide" evidence="1">
    <location>
        <begin position="1"/>
        <end position="25"/>
    </location>
</feature>
<evidence type="ECO:0000313" key="5">
    <source>
        <dbReference type="Proteomes" id="UP000332933"/>
    </source>
</evidence>
<dbReference type="Proteomes" id="UP000332933">
    <property type="component" value="Unassembled WGS sequence"/>
</dbReference>
<evidence type="ECO:0000256" key="1">
    <source>
        <dbReference type="SAM" id="SignalP"/>
    </source>
</evidence>
<organism evidence="4 5">
    <name type="scientific">Aphanomyces stellatus</name>
    <dbReference type="NCBI Taxonomy" id="120398"/>
    <lineage>
        <taxon>Eukaryota</taxon>
        <taxon>Sar</taxon>
        <taxon>Stramenopiles</taxon>
        <taxon>Oomycota</taxon>
        <taxon>Saprolegniomycetes</taxon>
        <taxon>Saprolegniales</taxon>
        <taxon>Verrucalvaceae</taxon>
        <taxon>Aphanomyces</taxon>
    </lineage>
</organism>
<dbReference type="PROSITE" id="PS50076">
    <property type="entry name" value="DNAJ_2"/>
    <property type="match status" value="1"/>
</dbReference>
<feature type="domain" description="J" evidence="2">
    <location>
        <begin position="702"/>
        <end position="761"/>
    </location>
</feature>
<reference evidence="3" key="2">
    <citation type="submission" date="2019-06" db="EMBL/GenBank/DDBJ databases">
        <title>Genomics analysis of Aphanomyces spp. identifies a new class of oomycete effector associated with host adaptation.</title>
        <authorList>
            <person name="Gaulin E."/>
        </authorList>
    </citation>
    <scope>NUCLEOTIDE SEQUENCE</scope>
    <source>
        <strain evidence="3">CBS 578.67</strain>
    </source>
</reference>
<dbReference type="EMBL" id="CAADRA010000060">
    <property type="protein sequence ID" value="VFT78152.1"/>
    <property type="molecule type" value="Genomic_DNA"/>
</dbReference>
<dbReference type="OrthoDB" id="445556at2759"/>